<evidence type="ECO:0008006" key="4">
    <source>
        <dbReference type="Google" id="ProtNLM"/>
    </source>
</evidence>
<reference evidence="2 3" key="1">
    <citation type="submission" date="2019-12" db="EMBL/GenBank/DDBJ databases">
        <title>Spirosoma sp. HMF4905 genome sequencing and assembly.</title>
        <authorList>
            <person name="Kang H."/>
            <person name="Cha I."/>
            <person name="Kim H."/>
            <person name="Joh K."/>
        </authorList>
    </citation>
    <scope>NUCLEOTIDE SEQUENCE [LARGE SCALE GENOMIC DNA]</scope>
    <source>
        <strain evidence="2 3">HMF4905</strain>
    </source>
</reference>
<keyword evidence="1" id="KW-0732">Signal</keyword>
<gene>
    <name evidence="2" type="ORF">GO755_38555</name>
</gene>
<comment type="caution">
    <text evidence="2">The sequence shown here is derived from an EMBL/GenBank/DDBJ whole genome shotgun (WGS) entry which is preliminary data.</text>
</comment>
<keyword evidence="3" id="KW-1185">Reference proteome</keyword>
<evidence type="ECO:0000313" key="3">
    <source>
        <dbReference type="Proteomes" id="UP000436006"/>
    </source>
</evidence>
<dbReference type="RefSeq" id="WP_157590778.1">
    <property type="nucleotide sequence ID" value="NZ_WPIN01000029.1"/>
</dbReference>
<feature type="chain" id="PRO_5029477066" description="TolC family protein" evidence="1">
    <location>
        <begin position="30"/>
        <end position="170"/>
    </location>
</feature>
<name>A0A7K1SQA7_9BACT</name>
<proteinExistence type="predicted"/>
<dbReference type="Proteomes" id="UP000436006">
    <property type="component" value="Unassembled WGS sequence"/>
</dbReference>
<feature type="signal peptide" evidence="1">
    <location>
        <begin position="1"/>
        <end position="29"/>
    </location>
</feature>
<accession>A0A7K1SQA7</accession>
<evidence type="ECO:0000313" key="2">
    <source>
        <dbReference type="EMBL" id="MVM35979.1"/>
    </source>
</evidence>
<protein>
    <recommendedName>
        <fullName evidence="4">TolC family protein</fullName>
    </recommendedName>
</protein>
<organism evidence="2 3">
    <name type="scientific">Spirosoma arboris</name>
    <dbReference type="NCBI Taxonomy" id="2682092"/>
    <lineage>
        <taxon>Bacteria</taxon>
        <taxon>Pseudomonadati</taxon>
        <taxon>Bacteroidota</taxon>
        <taxon>Cytophagia</taxon>
        <taxon>Cytophagales</taxon>
        <taxon>Cytophagaceae</taxon>
        <taxon>Spirosoma</taxon>
    </lineage>
</organism>
<dbReference type="AlphaFoldDB" id="A0A7K1SQA7"/>
<evidence type="ECO:0000256" key="1">
    <source>
        <dbReference type="SAM" id="SignalP"/>
    </source>
</evidence>
<dbReference type="EMBL" id="WPIN01000029">
    <property type="protein sequence ID" value="MVM35979.1"/>
    <property type="molecule type" value="Genomic_DNA"/>
</dbReference>
<sequence>MKFSFRQSGTVYCKNLFWLALMPLLGSLASCSPEEYATQQMDSFPMVSASLELAEQRITETTRLAKFNSNTEDLNALNLAISNHDKDGINRVLAKYGAFASRHYRPANLATLVAANDTLPGPSIAKRSSPSHLGFLYGAQLIGKGSGGTGSTTRMNYLEPFGYLTYSLAW</sequence>
<dbReference type="PROSITE" id="PS51257">
    <property type="entry name" value="PROKAR_LIPOPROTEIN"/>
    <property type="match status" value="1"/>
</dbReference>